<reference evidence="3 4" key="1">
    <citation type="submission" date="2020-08" db="EMBL/GenBank/DDBJ databases">
        <title>Genomic Encyclopedia of Type Strains, Phase IV (KMG-IV): sequencing the most valuable type-strain genomes for metagenomic binning, comparative biology and taxonomic classification.</title>
        <authorList>
            <person name="Goeker M."/>
        </authorList>
    </citation>
    <scope>NUCLEOTIDE SEQUENCE [LARGE SCALE GENOMIC DNA]</scope>
    <source>
        <strain evidence="3 4">DSM 28570</strain>
    </source>
</reference>
<dbReference type="SUPFAM" id="SSF82607">
    <property type="entry name" value="YbaB-like"/>
    <property type="match status" value="1"/>
</dbReference>
<comment type="caution">
    <text evidence="3">The sequence shown here is derived from an EMBL/GenBank/DDBJ whole genome shotgun (WGS) entry which is preliminary data.</text>
</comment>
<comment type="similarity">
    <text evidence="2">Belongs to the YbaB/EbfC family.</text>
</comment>
<dbReference type="GO" id="GO:0003677">
    <property type="term" value="F:DNA binding"/>
    <property type="evidence" value="ECO:0007669"/>
    <property type="project" value="UniProtKB-UniRule"/>
</dbReference>
<dbReference type="Proteomes" id="UP000539642">
    <property type="component" value="Unassembled WGS sequence"/>
</dbReference>
<dbReference type="AlphaFoldDB" id="A0A840UW02"/>
<dbReference type="InterPro" id="IPR036894">
    <property type="entry name" value="YbaB-like_sf"/>
</dbReference>
<dbReference type="HAMAP" id="MF_00274">
    <property type="entry name" value="DNA_YbaB_EbfC"/>
    <property type="match status" value="1"/>
</dbReference>
<accession>A0A840UW02</accession>
<comment type="subunit">
    <text evidence="2">Homodimer.</text>
</comment>
<keyword evidence="1 2" id="KW-0238">DNA-binding</keyword>
<gene>
    <name evidence="3" type="ORF">HNQ81_002763</name>
</gene>
<sequence length="105" mass="11089">MDIKSIMQQAQEMQGRIAKIQEDLAKTVITGSAGGGMVQARVTGLGEVVSVTIEKQLLAPDEAELLQDLITAAMNDGLRKAKEAGKNAMGQLTHGVNIPGLTNFI</sequence>
<dbReference type="RefSeq" id="WP_183351832.1">
    <property type="nucleotide sequence ID" value="NZ_JACHEO010000018.1"/>
</dbReference>
<dbReference type="GO" id="GO:0005829">
    <property type="term" value="C:cytosol"/>
    <property type="evidence" value="ECO:0007669"/>
    <property type="project" value="TreeGrafter"/>
</dbReference>
<comment type="function">
    <text evidence="2">Binds to DNA and alters its conformation. May be involved in regulation of gene expression, nucleoid organization and DNA protection.</text>
</comment>
<dbReference type="Pfam" id="PF02575">
    <property type="entry name" value="YbaB_DNA_bd"/>
    <property type="match status" value="1"/>
</dbReference>
<dbReference type="PANTHER" id="PTHR33449:SF1">
    <property type="entry name" value="NUCLEOID-ASSOCIATED PROTEIN YBAB"/>
    <property type="match status" value="1"/>
</dbReference>
<proteinExistence type="inferred from homology"/>
<dbReference type="PIRSF" id="PIRSF004555">
    <property type="entry name" value="UCP004555"/>
    <property type="match status" value="1"/>
</dbReference>
<evidence type="ECO:0000256" key="1">
    <source>
        <dbReference type="ARBA" id="ARBA00023125"/>
    </source>
</evidence>
<dbReference type="Gene3D" id="3.30.1310.10">
    <property type="entry name" value="Nucleoid-associated protein YbaB-like domain"/>
    <property type="match status" value="1"/>
</dbReference>
<protein>
    <recommendedName>
        <fullName evidence="2">Nucleoid-associated protein HNQ81_002763</fullName>
    </recommendedName>
</protein>
<dbReference type="EMBL" id="JACHEO010000018">
    <property type="protein sequence ID" value="MBB5349016.1"/>
    <property type="molecule type" value="Genomic_DNA"/>
</dbReference>
<evidence type="ECO:0000313" key="4">
    <source>
        <dbReference type="Proteomes" id="UP000539642"/>
    </source>
</evidence>
<name>A0A840UW02_9BACT</name>
<evidence type="ECO:0000313" key="3">
    <source>
        <dbReference type="EMBL" id="MBB5349016.1"/>
    </source>
</evidence>
<dbReference type="GO" id="GO:0043590">
    <property type="term" value="C:bacterial nucleoid"/>
    <property type="evidence" value="ECO:0007669"/>
    <property type="project" value="UniProtKB-UniRule"/>
</dbReference>
<comment type="subcellular location">
    <subcellularLocation>
        <location evidence="2">Cytoplasm</location>
        <location evidence="2">Nucleoid</location>
    </subcellularLocation>
</comment>
<dbReference type="NCBIfam" id="TIGR00103">
    <property type="entry name" value="DNA_YbaB_EbfC"/>
    <property type="match status" value="1"/>
</dbReference>
<dbReference type="PANTHER" id="PTHR33449">
    <property type="entry name" value="NUCLEOID-ASSOCIATED PROTEIN YBAB"/>
    <property type="match status" value="1"/>
</dbReference>
<dbReference type="InterPro" id="IPR004401">
    <property type="entry name" value="YbaB/EbfC"/>
</dbReference>
<keyword evidence="4" id="KW-1185">Reference proteome</keyword>
<keyword evidence="2" id="KW-0963">Cytoplasm</keyword>
<evidence type="ECO:0000256" key="2">
    <source>
        <dbReference type="HAMAP-Rule" id="MF_00274"/>
    </source>
</evidence>
<organism evidence="3 4">
    <name type="scientific">Desulfoprunum benzoelyticum</name>
    <dbReference type="NCBI Taxonomy" id="1506996"/>
    <lineage>
        <taxon>Bacteria</taxon>
        <taxon>Pseudomonadati</taxon>
        <taxon>Thermodesulfobacteriota</taxon>
        <taxon>Desulfobulbia</taxon>
        <taxon>Desulfobulbales</taxon>
        <taxon>Desulfobulbaceae</taxon>
        <taxon>Desulfoprunum</taxon>
    </lineage>
</organism>